<feature type="transmembrane region" description="Helical" evidence="8">
    <location>
        <begin position="463"/>
        <end position="481"/>
    </location>
</feature>
<keyword evidence="5 8" id="KW-0812">Transmembrane</keyword>
<keyword evidence="2 8" id="KW-0813">Transport</keyword>
<keyword evidence="4" id="KW-0997">Cell inner membrane</keyword>
<comment type="caution">
    <text evidence="11">The sequence shown here is derived from an EMBL/GenBank/DDBJ whole genome shotgun (WGS) entry which is preliminary data.</text>
</comment>
<evidence type="ECO:0000256" key="2">
    <source>
        <dbReference type="ARBA" id="ARBA00022448"/>
    </source>
</evidence>
<feature type="transmembrane region" description="Helical" evidence="8">
    <location>
        <begin position="93"/>
        <end position="119"/>
    </location>
</feature>
<dbReference type="EMBL" id="PDCP01000005">
    <property type="protein sequence ID" value="PEG41688.1"/>
    <property type="molecule type" value="Genomic_DNA"/>
</dbReference>
<evidence type="ECO:0000256" key="5">
    <source>
        <dbReference type="ARBA" id="ARBA00022692"/>
    </source>
</evidence>
<dbReference type="PROSITE" id="PS50928">
    <property type="entry name" value="ABC_TM1"/>
    <property type="match status" value="2"/>
</dbReference>
<evidence type="ECO:0000259" key="9">
    <source>
        <dbReference type="PROSITE" id="PS50928"/>
    </source>
</evidence>
<accession>A0A2A7NDY7</accession>
<feature type="transmembrane region" description="Helical" evidence="8">
    <location>
        <begin position="401"/>
        <end position="423"/>
    </location>
</feature>
<dbReference type="Proteomes" id="UP000220914">
    <property type="component" value="Unassembled WGS sequence"/>
</dbReference>
<feature type="transmembrane region" description="Helical" evidence="8">
    <location>
        <begin position="131"/>
        <end position="154"/>
    </location>
</feature>
<protein>
    <submittedName>
        <fullName evidence="10">Iron dicitrate ABC transporter permease</fullName>
    </submittedName>
</protein>
<dbReference type="OrthoDB" id="5100908at2"/>
<keyword evidence="7 8" id="KW-0472">Membrane</keyword>
<feature type="transmembrane region" description="Helical" evidence="8">
    <location>
        <begin position="42"/>
        <end position="63"/>
    </location>
</feature>
<feature type="transmembrane region" description="Helical" evidence="8">
    <location>
        <begin position="287"/>
        <end position="308"/>
    </location>
</feature>
<comment type="similarity">
    <text evidence="8">Belongs to the binding-protein-dependent transport system permease family.</text>
</comment>
<reference evidence="10 13" key="2">
    <citation type="journal article" date="2019" name="Emerg. Microbes Infect.">
        <title>Comprehensive subspecies identification of 175 nontuberculous mycobacteria species based on 7547 genomic profiles.</title>
        <authorList>
            <person name="Matsumoto Y."/>
            <person name="Kinjo T."/>
            <person name="Motooka D."/>
            <person name="Nabeya D."/>
            <person name="Jung N."/>
            <person name="Uechi K."/>
            <person name="Horii T."/>
            <person name="Iida T."/>
            <person name="Fujita J."/>
            <person name="Nakamura S."/>
        </authorList>
    </citation>
    <scope>NUCLEOTIDE SEQUENCE [LARGE SCALE GENOMIC DNA]</scope>
    <source>
        <strain evidence="10 13">JCM 6377</strain>
    </source>
</reference>
<reference evidence="10" key="3">
    <citation type="submission" date="2020-02" db="EMBL/GenBank/DDBJ databases">
        <authorList>
            <person name="Matsumoto Y."/>
            <person name="Motooka D."/>
            <person name="Nakamura S."/>
        </authorList>
    </citation>
    <scope>NUCLEOTIDE SEQUENCE</scope>
    <source>
        <strain evidence="10">JCM 6377</strain>
    </source>
</reference>
<dbReference type="GO" id="GO:0005886">
    <property type="term" value="C:plasma membrane"/>
    <property type="evidence" value="ECO:0007669"/>
    <property type="project" value="UniProtKB-SubCell"/>
</dbReference>
<evidence type="ECO:0000256" key="4">
    <source>
        <dbReference type="ARBA" id="ARBA00022519"/>
    </source>
</evidence>
<keyword evidence="3" id="KW-1003">Cell membrane</keyword>
<feature type="transmembrane region" description="Helical" evidence="8">
    <location>
        <begin position="235"/>
        <end position="255"/>
    </location>
</feature>
<keyword evidence="6 8" id="KW-1133">Transmembrane helix</keyword>
<name>A0A2A7NDY7_MYCAG</name>
<dbReference type="RefSeq" id="WP_097938436.1">
    <property type="nucleotide sequence ID" value="NZ_BLKS01000001.1"/>
</dbReference>
<dbReference type="InterPro" id="IPR035906">
    <property type="entry name" value="MetI-like_sf"/>
</dbReference>
<dbReference type="SUPFAM" id="SSF161098">
    <property type="entry name" value="MetI-like"/>
    <property type="match status" value="2"/>
</dbReference>
<dbReference type="InterPro" id="IPR000515">
    <property type="entry name" value="MetI-like"/>
</dbReference>
<comment type="subcellular location">
    <subcellularLocation>
        <location evidence="1">Cell inner membrane</location>
        <topology evidence="1">Multi-pass membrane protein</topology>
    </subcellularLocation>
    <subcellularLocation>
        <location evidence="8">Cell membrane</location>
        <topology evidence="8">Multi-pass membrane protein</topology>
    </subcellularLocation>
</comment>
<evidence type="ECO:0000256" key="1">
    <source>
        <dbReference type="ARBA" id="ARBA00004429"/>
    </source>
</evidence>
<evidence type="ECO:0000313" key="11">
    <source>
        <dbReference type="EMBL" id="PEG41688.1"/>
    </source>
</evidence>
<evidence type="ECO:0000313" key="13">
    <source>
        <dbReference type="Proteomes" id="UP000465302"/>
    </source>
</evidence>
<dbReference type="Gene3D" id="1.10.3720.10">
    <property type="entry name" value="MetI-like"/>
    <property type="match status" value="2"/>
</dbReference>
<reference evidence="11 12" key="1">
    <citation type="submission" date="2017-10" db="EMBL/GenBank/DDBJ databases">
        <title>The new phylogeny of genus Mycobacterium.</title>
        <authorList>
            <person name="Tortoli E."/>
            <person name="Trovato A."/>
            <person name="Cirillo D.M."/>
        </authorList>
    </citation>
    <scope>NUCLEOTIDE SEQUENCE [LARGE SCALE GENOMIC DNA]</scope>
    <source>
        <strain evidence="11 12">CCUG37673</strain>
    </source>
</reference>
<evidence type="ECO:0000256" key="6">
    <source>
        <dbReference type="ARBA" id="ARBA00022989"/>
    </source>
</evidence>
<feature type="domain" description="ABC transmembrane type-1" evidence="9">
    <location>
        <begin position="397"/>
        <end position="587"/>
    </location>
</feature>
<evidence type="ECO:0000313" key="12">
    <source>
        <dbReference type="Proteomes" id="UP000220914"/>
    </source>
</evidence>
<feature type="transmembrane region" description="Helical" evidence="8">
    <location>
        <begin position="338"/>
        <end position="364"/>
    </location>
</feature>
<keyword evidence="12" id="KW-1185">Reference proteome</keyword>
<evidence type="ECO:0000256" key="8">
    <source>
        <dbReference type="RuleBase" id="RU363032"/>
    </source>
</evidence>
<dbReference type="EMBL" id="BLKS01000001">
    <property type="protein sequence ID" value="GFG50088.1"/>
    <property type="molecule type" value="Genomic_DNA"/>
</dbReference>
<dbReference type="PANTHER" id="PTHR43357:SF4">
    <property type="entry name" value="INNER MEMBRANE ABC TRANSPORTER PERMEASE PROTEIN YDCV"/>
    <property type="match status" value="1"/>
</dbReference>
<organism evidence="11 12">
    <name type="scientific">Mycolicibacterium agri</name>
    <name type="common">Mycobacterium agri</name>
    <dbReference type="NCBI Taxonomy" id="36811"/>
    <lineage>
        <taxon>Bacteria</taxon>
        <taxon>Bacillati</taxon>
        <taxon>Actinomycetota</taxon>
        <taxon>Actinomycetes</taxon>
        <taxon>Mycobacteriales</taxon>
        <taxon>Mycobacteriaceae</taxon>
        <taxon>Mycolicibacterium</taxon>
    </lineage>
</organism>
<feature type="transmembrane region" description="Helical" evidence="8">
    <location>
        <begin position="523"/>
        <end position="546"/>
    </location>
</feature>
<feature type="domain" description="ABC transmembrane type-1" evidence="9">
    <location>
        <begin position="96"/>
        <end position="308"/>
    </location>
</feature>
<evidence type="ECO:0000256" key="3">
    <source>
        <dbReference type="ARBA" id="ARBA00022475"/>
    </source>
</evidence>
<dbReference type="Pfam" id="PF00528">
    <property type="entry name" value="BPD_transp_1"/>
    <property type="match status" value="2"/>
</dbReference>
<gene>
    <name evidence="11" type="ORF">CQY20_04335</name>
    <name evidence="10" type="ORF">MAGR_15290</name>
</gene>
<dbReference type="CDD" id="cd06261">
    <property type="entry name" value="TM_PBP2"/>
    <property type="match status" value="2"/>
</dbReference>
<proteinExistence type="inferred from homology"/>
<dbReference type="GO" id="GO:0055085">
    <property type="term" value="P:transmembrane transport"/>
    <property type="evidence" value="ECO:0007669"/>
    <property type="project" value="InterPro"/>
</dbReference>
<feature type="transmembrane region" description="Helical" evidence="8">
    <location>
        <begin position="181"/>
        <end position="202"/>
    </location>
</feature>
<evidence type="ECO:0000256" key="7">
    <source>
        <dbReference type="ARBA" id="ARBA00023136"/>
    </source>
</evidence>
<feature type="transmembrane region" description="Helical" evidence="8">
    <location>
        <begin position="435"/>
        <end position="457"/>
    </location>
</feature>
<sequence>MNGLAILSDATETPRVAERPIAPRRRRRVRDLLTGENIGKTLAVLALLYLVLGPIAMLLLASVEDTTNGITIRSPIPWSTENFREMFTESETYTVLLTTAVFAAGALFVSFVLGLLFAWLVERTDMPGPGLVFVLVVAPSGMPGLISAIAWSLLINPTNGYVNEAVRGLFGLQGEGPFNAYTLPAMIFVQGLAMVPLTFLLITGSLRGMSASFEEAARASGAPPAMVIRKVTLPLLRPVLLGAVVYQFVTVIEAVDIPLTLGMPGNITVFSTHVYRITHPAFGLPNYGLSSAYGILLMLLALAPLLLYNRIVRRSDEFATVSGKAFRPRILGLGRWRWVAFGGAMVYALISFVLPMLVLVVASVEPYIGALSWSQLQHVTLDAYRDTLSSELFHNSLIDTLVMGVASAGLAMVLSVALSWIIVRSRSRYAPVVDTLAFVPHAIPGVVIGLAVLLLYLLLPIPLYGTIWIIVVAMATQYLSLGTRLSSGGIAQIQKGLEEAAHASGAGTAKMWWHVLLPLLRPVLLNGFLLIFLASIKNLTLPLILQSPDNVVMSTLIWHRWDYGDVSGAAVLSTVLTTVTVGAAIALRRLHGSAVRI</sequence>
<evidence type="ECO:0000313" key="10">
    <source>
        <dbReference type="EMBL" id="GFG50088.1"/>
    </source>
</evidence>
<feature type="transmembrane region" description="Helical" evidence="8">
    <location>
        <begin position="566"/>
        <end position="587"/>
    </location>
</feature>
<dbReference type="AlphaFoldDB" id="A0A2A7NDY7"/>
<dbReference type="Proteomes" id="UP000465302">
    <property type="component" value="Unassembled WGS sequence"/>
</dbReference>
<dbReference type="PANTHER" id="PTHR43357">
    <property type="entry name" value="INNER MEMBRANE ABC TRANSPORTER PERMEASE PROTEIN YDCV"/>
    <property type="match status" value="1"/>
</dbReference>